<reference evidence="9" key="1">
    <citation type="journal article" date="2021" name="Nat. Commun.">
        <title>Genomic analyses provide insights into spinach domestication and the genetic basis of agronomic traits.</title>
        <authorList>
            <person name="Cai X."/>
            <person name="Sun X."/>
            <person name="Xu C."/>
            <person name="Sun H."/>
            <person name="Wang X."/>
            <person name="Ge C."/>
            <person name="Zhang Z."/>
            <person name="Wang Q."/>
            <person name="Fei Z."/>
            <person name="Jiao C."/>
            <person name="Wang Q."/>
        </authorList>
    </citation>
    <scope>NUCLEOTIDE SEQUENCE [LARGE SCALE GENOMIC DNA]</scope>
    <source>
        <strain evidence="9">cv. Varoflay</strain>
    </source>
</reference>
<dbReference type="PANTHER" id="PTHR24006:SF758">
    <property type="entry name" value="UBIQUITIN CARBOXYL-TERMINAL HYDROLASE 36"/>
    <property type="match status" value="1"/>
</dbReference>
<keyword evidence="4 7" id="KW-0833">Ubl conjugation pathway</keyword>
<evidence type="ECO:0000256" key="4">
    <source>
        <dbReference type="ARBA" id="ARBA00022786"/>
    </source>
</evidence>
<organism evidence="9 10">
    <name type="scientific">Spinacia oleracea</name>
    <name type="common">Spinach</name>
    <dbReference type="NCBI Taxonomy" id="3562"/>
    <lineage>
        <taxon>Eukaryota</taxon>
        <taxon>Viridiplantae</taxon>
        <taxon>Streptophyta</taxon>
        <taxon>Embryophyta</taxon>
        <taxon>Tracheophyta</taxon>
        <taxon>Spermatophyta</taxon>
        <taxon>Magnoliopsida</taxon>
        <taxon>eudicotyledons</taxon>
        <taxon>Gunneridae</taxon>
        <taxon>Pentapetalae</taxon>
        <taxon>Caryophyllales</taxon>
        <taxon>Chenopodiaceae</taxon>
        <taxon>Chenopodioideae</taxon>
        <taxon>Anserineae</taxon>
        <taxon>Spinacia</taxon>
    </lineage>
</organism>
<dbReference type="Gene3D" id="3.90.70.10">
    <property type="entry name" value="Cysteine proteinases"/>
    <property type="match status" value="1"/>
</dbReference>
<name>A0A9R0JHA2_SPIOL</name>
<evidence type="ECO:0000313" key="10">
    <source>
        <dbReference type="RefSeq" id="XP_021866943.1"/>
    </source>
</evidence>
<evidence type="ECO:0000256" key="3">
    <source>
        <dbReference type="ARBA" id="ARBA00022670"/>
    </source>
</evidence>
<dbReference type="FunFam" id="3.90.70.10:FF:000118">
    <property type="entry name" value="Ubiquitin carboxyl-terminal hydrolase 25"/>
    <property type="match status" value="1"/>
</dbReference>
<evidence type="ECO:0000313" key="9">
    <source>
        <dbReference type="Proteomes" id="UP000813463"/>
    </source>
</evidence>
<dbReference type="CDD" id="cd02661">
    <property type="entry name" value="Peptidase_C19E"/>
    <property type="match status" value="1"/>
</dbReference>
<dbReference type="GeneID" id="110805628"/>
<keyword evidence="3 7" id="KW-0645">Protease</keyword>
<evidence type="ECO:0000259" key="8">
    <source>
        <dbReference type="PROSITE" id="PS50235"/>
    </source>
</evidence>
<evidence type="ECO:0000256" key="5">
    <source>
        <dbReference type="ARBA" id="ARBA00022801"/>
    </source>
</evidence>
<feature type="domain" description="USP" evidence="8">
    <location>
        <begin position="23"/>
        <end position="343"/>
    </location>
</feature>
<dbReference type="GO" id="GO:0005634">
    <property type="term" value="C:nucleus"/>
    <property type="evidence" value="ECO:0000318"/>
    <property type="project" value="GO_Central"/>
</dbReference>
<dbReference type="GO" id="GO:0016579">
    <property type="term" value="P:protein deubiquitination"/>
    <property type="evidence" value="ECO:0007669"/>
    <property type="project" value="InterPro"/>
</dbReference>
<comment type="catalytic activity">
    <reaction evidence="1 7">
        <text>Thiol-dependent hydrolysis of ester, thioester, amide, peptide and isopeptide bonds formed by the C-terminal Gly of ubiquitin (a 76-residue protein attached to proteins as an intracellular targeting signal).</text>
        <dbReference type="EC" id="3.4.19.12"/>
    </reaction>
</comment>
<evidence type="ECO:0000256" key="6">
    <source>
        <dbReference type="ARBA" id="ARBA00022807"/>
    </source>
</evidence>
<dbReference type="InterPro" id="IPR001394">
    <property type="entry name" value="Peptidase_C19_UCH"/>
</dbReference>
<dbReference type="AlphaFoldDB" id="A0A9R0JHA2"/>
<proteinExistence type="inferred from homology"/>
<dbReference type="KEGG" id="soe:110805628"/>
<dbReference type="GO" id="GO:0006508">
    <property type="term" value="P:proteolysis"/>
    <property type="evidence" value="ECO:0007669"/>
    <property type="project" value="UniProtKB-KW"/>
</dbReference>
<dbReference type="EC" id="3.4.19.12" evidence="7"/>
<dbReference type="SUPFAM" id="SSF54001">
    <property type="entry name" value="Cysteine proteinases"/>
    <property type="match status" value="1"/>
</dbReference>
<sequence length="674" mass="74121">MAGLQMSWQPSLVHQKRKNGGPLGLKNLGNSCYLNSVLQCLTYTPPLANFCLKNQHSSFCDSSSEPDRKRDCPFCIIEKRIARSLSIDLALDTPSKIVSCLRIFAEHFKCGRQEDAHEFLRYVIDACHNTCLRLKKLQQQRPRKITNGSGGESFSGKTIVMDIFGGSLQSQVKCLSCGTESNKVDEIMDICLEISNCSSLKDAMKRFFQAEILDGNNKYKCERCKKLVAAKKQMSILQAPNVLVVQLKRFEGIFGGKIDRVIAFEEILVLSSFMCKASQDPHPEYSLFATIVHSGFSPESGHYYAYIKDAMGRWYCCNDSYVTLSTQQEVLSEKAYILFFTRTGQRPVSVDTAAVSNGVKPHEMNGSNMAKSPRSSIPVKAINTKSSNAPSFVKSIPLASKNNDASAVLQNKFGGITSSLGKRISGSDNGITEVQKRETVGSNGKLGHSVCKQMNGNNIHSLQDNNGNCSNGEHIVVANSQVLVNGDAHLKNGTLGPLNASLHENNGLKSKATAGKMLDNGVIHNGQNNECIDVSGPRGKLETRETARKQLDNGAINNGQNHKCTNVSGKRNSEDRDSCILLGEDAQSLARVEEFKKLLQKEAALVLQTCGWSDKVYEYMRLKKRVCVNACSSTDKNELKKMLIADARTTFISQIPGSLKGSLIEHIRSFSSQK</sequence>
<dbReference type="GO" id="GO:0004843">
    <property type="term" value="F:cysteine-type deubiquitinase activity"/>
    <property type="evidence" value="ECO:0000318"/>
    <property type="project" value="GO_Central"/>
</dbReference>
<dbReference type="PROSITE" id="PS50235">
    <property type="entry name" value="USP_3"/>
    <property type="match status" value="1"/>
</dbReference>
<comment type="function">
    <text evidence="7">Recognizes and hydrolyzes the peptide bond at the C-terminal Gly of ubiquitin. Involved in the processing of poly-ubiquitin precursors as well as that of ubiquitinated proteins.</text>
</comment>
<keyword evidence="6 7" id="KW-0788">Thiol protease</keyword>
<dbReference type="InterPro" id="IPR018200">
    <property type="entry name" value="USP_CS"/>
</dbReference>
<comment type="similarity">
    <text evidence="2 7">Belongs to the peptidase C19 family.</text>
</comment>
<dbReference type="Proteomes" id="UP000813463">
    <property type="component" value="Chromosome 4"/>
</dbReference>
<reference evidence="10" key="2">
    <citation type="submission" date="2025-08" db="UniProtKB">
        <authorList>
            <consortium name="RefSeq"/>
        </authorList>
    </citation>
    <scope>IDENTIFICATION</scope>
    <source>
        <tissue evidence="10">Leaf</tissue>
    </source>
</reference>
<evidence type="ECO:0000256" key="7">
    <source>
        <dbReference type="RuleBase" id="RU366025"/>
    </source>
</evidence>
<dbReference type="PANTHER" id="PTHR24006">
    <property type="entry name" value="UBIQUITIN CARBOXYL-TERMINAL HYDROLASE"/>
    <property type="match status" value="1"/>
</dbReference>
<dbReference type="PROSITE" id="PS00972">
    <property type="entry name" value="USP_1"/>
    <property type="match status" value="1"/>
</dbReference>
<evidence type="ECO:0000256" key="1">
    <source>
        <dbReference type="ARBA" id="ARBA00000707"/>
    </source>
</evidence>
<dbReference type="OrthoDB" id="420187at2759"/>
<evidence type="ECO:0000256" key="2">
    <source>
        <dbReference type="ARBA" id="ARBA00009085"/>
    </source>
</evidence>
<dbReference type="PROSITE" id="PS00973">
    <property type="entry name" value="USP_2"/>
    <property type="match status" value="1"/>
</dbReference>
<dbReference type="Pfam" id="PF00443">
    <property type="entry name" value="UCH"/>
    <property type="match status" value="1"/>
</dbReference>
<keyword evidence="9" id="KW-1185">Reference proteome</keyword>
<protein>
    <recommendedName>
        <fullName evidence="7">Ubiquitin carboxyl-terminal hydrolase</fullName>
        <ecNumber evidence="7">3.4.19.12</ecNumber>
    </recommendedName>
</protein>
<dbReference type="GO" id="GO:0005829">
    <property type="term" value="C:cytosol"/>
    <property type="evidence" value="ECO:0000318"/>
    <property type="project" value="GO_Central"/>
</dbReference>
<gene>
    <name evidence="10" type="primary">LOC110805628</name>
</gene>
<keyword evidence="5 7" id="KW-0378">Hydrolase</keyword>
<dbReference type="RefSeq" id="XP_021866943.1">
    <property type="nucleotide sequence ID" value="XM_022011251.2"/>
</dbReference>
<accession>A0A9R0JHA2</accession>
<dbReference type="InterPro" id="IPR050164">
    <property type="entry name" value="Peptidase_C19"/>
</dbReference>
<dbReference type="GO" id="GO:0031647">
    <property type="term" value="P:regulation of protein stability"/>
    <property type="evidence" value="ECO:0000318"/>
    <property type="project" value="GO_Central"/>
</dbReference>
<dbReference type="InterPro" id="IPR038765">
    <property type="entry name" value="Papain-like_cys_pep_sf"/>
</dbReference>
<dbReference type="InterPro" id="IPR028889">
    <property type="entry name" value="USP"/>
</dbReference>